<dbReference type="AlphaFoldDB" id="A0A1I4UNT4"/>
<feature type="transmembrane region" description="Helical" evidence="6">
    <location>
        <begin position="210"/>
        <end position="230"/>
    </location>
</feature>
<dbReference type="SUPFAM" id="SSF103481">
    <property type="entry name" value="Multidrug resistance efflux transporter EmrE"/>
    <property type="match status" value="2"/>
</dbReference>
<dbReference type="GO" id="GO:0016020">
    <property type="term" value="C:membrane"/>
    <property type="evidence" value="ECO:0007669"/>
    <property type="project" value="UniProtKB-SubCell"/>
</dbReference>
<dbReference type="InterPro" id="IPR050638">
    <property type="entry name" value="AA-Vitamin_Transporters"/>
</dbReference>
<proteinExistence type="inferred from homology"/>
<keyword evidence="5 6" id="KW-0472">Membrane</keyword>
<evidence type="ECO:0000256" key="4">
    <source>
        <dbReference type="ARBA" id="ARBA00022989"/>
    </source>
</evidence>
<dbReference type="PANTHER" id="PTHR32322:SF2">
    <property type="entry name" value="EAMA DOMAIN-CONTAINING PROTEIN"/>
    <property type="match status" value="1"/>
</dbReference>
<feature type="transmembrane region" description="Helical" evidence="6">
    <location>
        <begin position="267"/>
        <end position="284"/>
    </location>
</feature>
<evidence type="ECO:0000256" key="6">
    <source>
        <dbReference type="SAM" id="Phobius"/>
    </source>
</evidence>
<feature type="transmembrane region" description="Helical" evidence="6">
    <location>
        <begin position="125"/>
        <end position="143"/>
    </location>
</feature>
<dbReference type="EMBL" id="PJNW01000012">
    <property type="protein sequence ID" value="PKR88328.1"/>
    <property type="molecule type" value="Genomic_DNA"/>
</dbReference>
<feature type="transmembrane region" description="Helical" evidence="6">
    <location>
        <begin position="242"/>
        <end position="261"/>
    </location>
</feature>
<keyword evidence="9" id="KW-1185">Reference proteome</keyword>
<dbReference type="RefSeq" id="WP_101290170.1">
    <property type="nucleotide sequence ID" value="NZ_FOUQ01000008.1"/>
</dbReference>
<dbReference type="PANTHER" id="PTHR32322">
    <property type="entry name" value="INNER MEMBRANE TRANSPORTER"/>
    <property type="match status" value="1"/>
</dbReference>
<feature type="transmembrane region" description="Helical" evidence="6">
    <location>
        <begin position="68"/>
        <end position="93"/>
    </location>
</feature>
<evidence type="ECO:0000256" key="5">
    <source>
        <dbReference type="ARBA" id="ARBA00023136"/>
    </source>
</evidence>
<feature type="transmembrane region" description="Helical" evidence="6">
    <location>
        <begin position="34"/>
        <end position="56"/>
    </location>
</feature>
<feature type="domain" description="EamA" evidence="7">
    <location>
        <begin position="149"/>
        <end position="283"/>
    </location>
</feature>
<evidence type="ECO:0000313" key="9">
    <source>
        <dbReference type="Proteomes" id="UP000233491"/>
    </source>
</evidence>
<feature type="domain" description="EamA" evidence="7">
    <location>
        <begin position="7"/>
        <end position="140"/>
    </location>
</feature>
<name>A0A1I4UNT4_9HYPH</name>
<dbReference type="InterPro" id="IPR000620">
    <property type="entry name" value="EamA_dom"/>
</dbReference>
<dbReference type="OrthoDB" id="8277066at2"/>
<evidence type="ECO:0000259" key="7">
    <source>
        <dbReference type="Pfam" id="PF00892"/>
    </source>
</evidence>
<feature type="transmembrane region" description="Helical" evidence="6">
    <location>
        <begin position="149"/>
        <end position="167"/>
    </location>
</feature>
<accession>A0A1I4UNT4</accession>
<dbReference type="Proteomes" id="UP000233491">
    <property type="component" value="Unassembled WGS sequence"/>
</dbReference>
<dbReference type="InterPro" id="IPR037185">
    <property type="entry name" value="EmrE-like"/>
</dbReference>
<dbReference type="Pfam" id="PF00892">
    <property type="entry name" value="EamA"/>
    <property type="match status" value="2"/>
</dbReference>
<organism evidence="8 9">
    <name type="scientific">Pleomorphomonas diazotrophica</name>
    <dbReference type="NCBI Taxonomy" id="1166257"/>
    <lineage>
        <taxon>Bacteria</taxon>
        <taxon>Pseudomonadati</taxon>
        <taxon>Pseudomonadota</taxon>
        <taxon>Alphaproteobacteria</taxon>
        <taxon>Hyphomicrobiales</taxon>
        <taxon>Pleomorphomonadaceae</taxon>
        <taxon>Pleomorphomonas</taxon>
    </lineage>
</organism>
<keyword evidence="4 6" id="KW-1133">Transmembrane helix</keyword>
<evidence type="ECO:0000313" key="8">
    <source>
        <dbReference type="EMBL" id="PKR88328.1"/>
    </source>
</evidence>
<gene>
    <name evidence="8" type="ORF">CXZ10_15015</name>
</gene>
<feature type="transmembrane region" description="Helical" evidence="6">
    <location>
        <begin position="99"/>
        <end position="118"/>
    </location>
</feature>
<reference evidence="8 9" key="1">
    <citation type="submission" date="2017-12" db="EMBL/GenBank/DDBJ databases">
        <title>Anaerobic carbon monoxide metabolism by Pleomorphomonas carboxyditropha sp. nov., a new mesophilic hydrogenogenic carboxidotroph.</title>
        <authorList>
            <person name="Esquivel-Elizondo S."/>
            <person name="Krajmalnik-Brown R."/>
        </authorList>
    </citation>
    <scope>NUCLEOTIDE SEQUENCE [LARGE SCALE GENOMIC DNA]</scope>
    <source>
        <strain evidence="8 9">R5-392</strain>
    </source>
</reference>
<protein>
    <submittedName>
        <fullName evidence="8">EamA family transporter</fullName>
    </submittedName>
</protein>
<keyword evidence="3 6" id="KW-0812">Transmembrane</keyword>
<comment type="caution">
    <text evidence="8">The sequence shown here is derived from an EMBL/GenBank/DDBJ whole genome shotgun (WGS) entry which is preliminary data.</text>
</comment>
<sequence length="293" mass="29799">MSARIQGYILLSLAMATVGSTVVASKLIAGGLPPFTATALRFAMALPVLLALAARYGGPLPRLRPREWALLALQAGAGSVGYTTLLISGLAHIPASDAGVVIGTMPAVSAMFAVLVLGERPDIRVFASVTLATMGVLAVSLDGAGPKSMIGILLVLGAVVCESAFILLNKRMAVPLPPLLQATAMTGLGLALSLPFVALEGWPPEASTQAVAAVAWYALVPTVGGFLLWYAGAARVSGSEAATFTAVAPVTAVVLAALALGEPLEPQQYLGLSAVGLAILVLSLKRTSRRLPA</sequence>
<comment type="similarity">
    <text evidence="2">Belongs to the EamA transporter family.</text>
</comment>
<comment type="subcellular location">
    <subcellularLocation>
        <location evidence="1">Membrane</location>
        <topology evidence="1">Multi-pass membrane protein</topology>
    </subcellularLocation>
</comment>
<evidence type="ECO:0000256" key="1">
    <source>
        <dbReference type="ARBA" id="ARBA00004141"/>
    </source>
</evidence>
<evidence type="ECO:0000256" key="3">
    <source>
        <dbReference type="ARBA" id="ARBA00022692"/>
    </source>
</evidence>
<feature type="transmembrane region" description="Helical" evidence="6">
    <location>
        <begin position="179"/>
        <end position="198"/>
    </location>
</feature>
<evidence type="ECO:0000256" key="2">
    <source>
        <dbReference type="ARBA" id="ARBA00007362"/>
    </source>
</evidence>